<dbReference type="Pfam" id="PF25973">
    <property type="entry name" value="BSH_CzcB"/>
    <property type="match status" value="1"/>
</dbReference>
<accession>A0ABT9FCR2</accession>
<dbReference type="PANTHER" id="PTHR30469">
    <property type="entry name" value="MULTIDRUG RESISTANCE PROTEIN MDTA"/>
    <property type="match status" value="1"/>
</dbReference>
<name>A0ABT9FCR2_9GAMM</name>
<dbReference type="EMBL" id="JAUYVT010000003">
    <property type="protein sequence ID" value="MDP2564261.1"/>
    <property type="molecule type" value="Genomic_DNA"/>
</dbReference>
<dbReference type="InterPro" id="IPR006143">
    <property type="entry name" value="RND_pump_MFP"/>
</dbReference>
<dbReference type="InterPro" id="IPR058647">
    <property type="entry name" value="BSH_CzcB-like"/>
</dbReference>
<feature type="signal peptide" evidence="2">
    <location>
        <begin position="1"/>
        <end position="23"/>
    </location>
</feature>
<keyword evidence="6" id="KW-1185">Reference proteome</keyword>
<evidence type="ECO:0000259" key="4">
    <source>
        <dbReference type="Pfam" id="PF25973"/>
    </source>
</evidence>
<evidence type="ECO:0000259" key="3">
    <source>
        <dbReference type="Pfam" id="PF25954"/>
    </source>
</evidence>
<dbReference type="PANTHER" id="PTHR30469:SF16">
    <property type="entry name" value="HAE1 FAMILY EFFLUX PUMP MFP COMPONENT"/>
    <property type="match status" value="1"/>
</dbReference>
<evidence type="ECO:0000256" key="1">
    <source>
        <dbReference type="ARBA" id="ARBA00009477"/>
    </source>
</evidence>
<dbReference type="NCBIfam" id="TIGR01730">
    <property type="entry name" value="RND_mfp"/>
    <property type="match status" value="1"/>
</dbReference>
<dbReference type="InterPro" id="IPR058792">
    <property type="entry name" value="Beta-barrel_RND_2"/>
</dbReference>
<dbReference type="Gene3D" id="2.40.420.20">
    <property type="match status" value="1"/>
</dbReference>
<dbReference type="Proteomes" id="UP001177212">
    <property type="component" value="Unassembled WGS sequence"/>
</dbReference>
<keyword evidence="2" id="KW-0732">Signal</keyword>
<comment type="similarity">
    <text evidence="1">Belongs to the membrane fusion protein (MFP) (TC 8.A.1) family.</text>
</comment>
<evidence type="ECO:0000313" key="5">
    <source>
        <dbReference type="EMBL" id="MDP2564261.1"/>
    </source>
</evidence>
<proteinExistence type="inferred from homology"/>
<dbReference type="Gene3D" id="1.10.287.470">
    <property type="entry name" value="Helix hairpin bin"/>
    <property type="match status" value="1"/>
</dbReference>
<reference evidence="5" key="1">
    <citation type="submission" date="2023-07" db="EMBL/GenBank/DDBJ databases">
        <title>Genome content predicts the carbon catabolic preferences of heterotrophic bacteria.</title>
        <authorList>
            <person name="Gralka M."/>
        </authorList>
    </citation>
    <scope>NUCLEOTIDE SEQUENCE</scope>
    <source>
        <strain evidence="5">4G09</strain>
    </source>
</reference>
<feature type="chain" id="PRO_5045881070" evidence="2">
    <location>
        <begin position="24"/>
        <end position="337"/>
    </location>
</feature>
<organism evidence="5 6">
    <name type="scientific">Pseudoalteromonas marina</name>
    <dbReference type="NCBI Taxonomy" id="267375"/>
    <lineage>
        <taxon>Bacteria</taxon>
        <taxon>Pseudomonadati</taxon>
        <taxon>Pseudomonadota</taxon>
        <taxon>Gammaproteobacteria</taxon>
        <taxon>Alteromonadales</taxon>
        <taxon>Pseudoalteromonadaceae</taxon>
        <taxon>Pseudoalteromonas</taxon>
    </lineage>
</organism>
<dbReference type="SUPFAM" id="SSF111369">
    <property type="entry name" value="HlyD-like secretion proteins"/>
    <property type="match status" value="1"/>
</dbReference>
<dbReference type="Gene3D" id="2.40.30.170">
    <property type="match status" value="1"/>
</dbReference>
<dbReference type="RefSeq" id="WP_305471541.1">
    <property type="nucleotide sequence ID" value="NZ_JAUYVT010000003.1"/>
</dbReference>
<evidence type="ECO:0000256" key="2">
    <source>
        <dbReference type="SAM" id="SignalP"/>
    </source>
</evidence>
<dbReference type="Pfam" id="PF25954">
    <property type="entry name" value="Beta-barrel_RND_2"/>
    <property type="match status" value="1"/>
</dbReference>
<sequence length="337" mass="37283">MKLRILLLNIYLLLFIFSTAASSANVMVQKVTTERTKEEVKAVGNAEAIHSVILFPAVGDRVTAVHFKPGNFVKEGDVLVELDSRRQKAALKQAEITLADTQRTLNRLSESHKKGAIPKSDLDDAKTLHALAEVALINAKTDLEDRTVLAPFDGVMGLTDVEKGDRITEQTAIATIDDTRSLYINFNAPESAVSILKNKGIVEVTPWQSSKAINAQVSYLDSRINPQTRTLRVKAKLENANEQFMPGMSFRINITMQGESYAVVPEAALMWGATGPYVWKSIDKKAKRIDVKIEQRLAGRLLVSGNLNENDILVVEGVQRLRENQTLTFANPSNLEE</sequence>
<evidence type="ECO:0000313" key="6">
    <source>
        <dbReference type="Proteomes" id="UP001177212"/>
    </source>
</evidence>
<comment type="caution">
    <text evidence="5">The sequence shown here is derived from an EMBL/GenBank/DDBJ whole genome shotgun (WGS) entry which is preliminary data.</text>
</comment>
<feature type="domain" description="CusB-like beta-barrel" evidence="3">
    <location>
        <begin position="183"/>
        <end position="256"/>
    </location>
</feature>
<protein>
    <submittedName>
        <fullName evidence="5">Efflux RND transporter periplasmic adaptor subunit</fullName>
    </submittedName>
</protein>
<dbReference type="Gene3D" id="2.40.50.100">
    <property type="match status" value="1"/>
</dbReference>
<feature type="domain" description="CzcB-like barrel-sandwich hybrid" evidence="4">
    <location>
        <begin position="54"/>
        <end position="178"/>
    </location>
</feature>
<gene>
    <name evidence="5" type="ORF">Q8W34_06425</name>
</gene>